<dbReference type="STRING" id="133381.A0A2T9ZDE1"/>
<evidence type="ECO:0000259" key="7">
    <source>
        <dbReference type="Pfam" id="PF02803"/>
    </source>
</evidence>
<dbReference type="FunFam" id="3.40.47.10:FF:000010">
    <property type="entry name" value="Acetyl-CoA acetyltransferase (Thiolase)"/>
    <property type="match status" value="1"/>
</dbReference>
<organism evidence="8 9">
    <name type="scientific">Smittium megazygosporum</name>
    <dbReference type="NCBI Taxonomy" id="133381"/>
    <lineage>
        <taxon>Eukaryota</taxon>
        <taxon>Fungi</taxon>
        <taxon>Fungi incertae sedis</taxon>
        <taxon>Zoopagomycota</taxon>
        <taxon>Kickxellomycotina</taxon>
        <taxon>Harpellomycetes</taxon>
        <taxon>Harpellales</taxon>
        <taxon>Legeriomycetaceae</taxon>
        <taxon>Smittium</taxon>
    </lineage>
</organism>
<dbReference type="PANTHER" id="PTHR18919">
    <property type="entry name" value="ACETYL-COA C-ACYLTRANSFERASE"/>
    <property type="match status" value="1"/>
</dbReference>
<dbReference type="Pfam" id="PF02803">
    <property type="entry name" value="Thiolase_C"/>
    <property type="match status" value="1"/>
</dbReference>
<evidence type="ECO:0000256" key="1">
    <source>
        <dbReference type="ARBA" id="ARBA00010982"/>
    </source>
</evidence>
<dbReference type="PANTHER" id="PTHR18919:SF107">
    <property type="entry name" value="ACETYL-COA ACETYLTRANSFERASE, CYTOSOLIC"/>
    <property type="match status" value="1"/>
</dbReference>
<dbReference type="GO" id="GO:0006635">
    <property type="term" value="P:fatty acid beta-oxidation"/>
    <property type="evidence" value="ECO:0007669"/>
    <property type="project" value="TreeGrafter"/>
</dbReference>
<dbReference type="InterPro" id="IPR020617">
    <property type="entry name" value="Thiolase_C"/>
</dbReference>
<feature type="domain" description="Thiolase N-terminal" evidence="6">
    <location>
        <begin position="4"/>
        <end position="275"/>
    </location>
</feature>
<dbReference type="OrthoDB" id="5404651at2759"/>
<keyword evidence="9" id="KW-1185">Reference proteome</keyword>
<dbReference type="AlphaFoldDB" id="A0A2T9ZDE1"/>
<keyword evidence="3 5" id="KW-0012">Acyltransferase</keyword>
<dbReference type="InterPro" id="IPR020615">
    <property type="entry name" value="Thiolase_acyl_enz_int_AS"/>
</dbReference>
<dbReference type="GO" id="GO:0005739">
    <property type="term" value="C:mitochondrion"/>
    <property type="evidence" value="ECO:0007669"/>
    <property type="project" value="TreeGrafter"/>
</dbReference>
<dbReference type="GO" id="GO:0003985">
    <property type="term" value="F:acetyl-CoA C-acetyltransferase activity"/>
    <property type="evidence" value="ECO:0007669"/>
    <property type="project" value="TreeGrafter"/>
</dbReference>
<sequence>MNAFIVAARRTPFGTFGGSLKTTTATDLGVAASRAAIADLPADFVSKATDPSSKTQFFDSVIFGNVCQTSKDAAYLARHVGLRSGLPIEVPALTLNRLCGSGFQSIISAVQEMNSKDAKLALVGGTESMSQAPYVVRDIRFGTKFGAENLNLEDSLISALSDRYPKVIPMAITAEDLGDKYGITRQMADQYSLRSQVTWAKAHESGVFKHETTPIEIKSKKGTTLFEVDEHPRPKTTIEGLAGLRSVFKKDGLVTAGSASGICDGAAALVVASESACSEFNLSPLAKIVSYQVVGVDPTIMGIGPANAIRGALKKANLSLTDMDYIEINEAFAAQVLAVCRELELDPGRVNVHGGAIALGHPLAASGARIMTHLTHVLNQTKKRYAIGSACIGGGQGIAIIIENQNL</sequence>
<evidence type="ECO:0000259" key="6">
    <source>
        <dbReference type="Pfam" id="PF00108"/>
    </source>
</evidence>
<dbReference type="InterPro" id="IPR020616">
    <property type="entry name" value="Thiolase_N"/>
</dbReference>
<dbReference type="Pfam" id="PF00108">
    <property type="entry name" value="Thiolase_N"/>
    <property type="match status" value="1"/>
</dbReference>
<dbReference type="PROSITE" id="PS00737">
    <property type="entry name" value="THIOLASE_2"/>
    <property type="match status" value="1"/>
</dbReference>
<reference evidence="8 9" key="1">
    <citation type="journal article" date="2018" name="MBio">
        <title>Comparative Genomics Reveals the Core Gene Toolbox for the Fungus-Insect Symbiosis.</title>
        <authorList>
            <person name="Wang Y."/>
            <person name="Stata M."/>
            <person name="Wang W."/>
            <person name="Stajich J.E."/>
            <person name="White M.M."/>
            <person name="Moncalvo J.M."/>
        </authorList>
    </citation>
    <scope>NUCLEOTIDE SEQUENCE [LARGE SCALE GENOMIC DNA]</scope>
    <source>
        <strain evidence="8 9">SC-DP-2</strain>
    </source>
</reference>
<accession>A0A2T9ZDE1</accession>
<feature type="active site" description="Acyl-thioester intermediate" evidence="4">
    <location>
        <position position="99"/>
    </location>
</feature>
<dbReference type="InterPro" id="IPR020610">
    <property type="entry name" value="Thiolase_AS"/>
</dbReference>
<dbReference type="EMBL" id="MBFS01000416">
    <property type="protein sequence ID" value="PVV02557.1"/>
    <property type="molecule type" value="Genomic_DNA"/>
</dbReference>
<dbReference type="Gene3D" id="3.40.47.10">
    <property type="match status" value="2"/>
</dbReference>
<dbReference type="InterPro" id="IPR016039">
    <property type="entry name" value="Thiolase-like"/>
</dbReference>
<name>A0A2T9ZDE1_9FUNG</name>
<dbReference type="PROSITE" id="PS00098">
    <property type="entry name" value="THIOLASE_1"/>
    <property type="match status" value="1"/>
</dbReference>
<dbReference type="PROSITE" id="PS00099">
    <property type="entry name" value="THIOLASE_3"/>
    <property type="match status" value="1"/>
</dbReference>
<evidence type="ECO:0008006" key="10">
    <source>
        <dbReference type="Google" id="ProtNLM"/>
    </source>
</evidence>
<feature type="active site" description="Proton acceptor" evidence="4">
    <location>
        <position position="391"/>
    </location>
</feature>
<comment type="similarity">
    <text evidence="1 5">Belongs to the thiolase-like superfamily. Thiolase family.</text>
</comment>
<proteinExistence type="inferred from homology"/>
<feature type="active site" description="Proton acceptor" evidence="4">
    <location>
        <position position="361"/>
    </location>
</feature>
<comment type="caution">
    <text evidence="8">The sequence shown here is derived from an EMBL/GenBank/DDBJ whole genome shotgun (WGS) entry which is preliminary data.</text>
</comment>
<dbReference type="InterPro" id="IPR002155">
    <property type="entry name" value="Thiolase"/>
</dbReference>
<protein>
    <recommendedName>
        <fullName evidence="10">Thiolase N-terminal domain-containing protein</fullName>
    </recommendedName>
</protein>
<keyword evidence="2 5" id="KW-0808">Transferase</keyword>
<evidence type="ECO:0000313" key="8">
    <source>
        <dbReference type="EMBL" id="PVV02557.1"/>
    </source>
</evidence>
<dbReference type="SUPFAM" id="SSF53901">
    <property type="entry name" value="Thiolase-like"/>
    <property type="match status" value="2"/>
</dbReference>
<dbReference type="NCBIfam" id="TIGR01930">
    <property type="entry name" value="AcCoA-C-Actrans"/>
    <property type="match status" value="1"/>
</dbReference>
<gene>
    <name evidence="8" type="ORF">BB560_002983</name>
</gene>
<dbReference type="InterPro" id="IPR020613">
    <property type="entry name" value="Thiolase_CS"/>
</dbReference>
<evidence type="ECO:0000256" key="5">
    <source>
        <dbReference type="RuleBase" id="RU003557"/>
    </source>
</evidence>
<dbReference type="CDD" id="cd00751">
    <property type="entry name" value="thiolase"/>
    <property type="match status" value="1"/>
</dbReference>
<evidence type="ECO:0000256" key="3">
    <source>
        <dbReference type="ARBA" id="ARBA00023315"/>
    </source>
</evidence>
<feature type="domain" description="Thiolase C-terminal" evidence="7">
    <location>
        <begin position="283"/>
        <end position="403"/>
    </location>
</feature>
<evidence type="ECO:0000313" key="9">
    <source>
        <dbReference type="Proteomes" id="UP000245609"/>
    </source>
</evidence>
<dbReference type="PIRSF" id="PIRSF000429">
    <property type="entry name" value="Ac-CoA_Ac_transf"/>
    <property type="match status" value="1"/>
</dbReference>
<dbReference type="Proteomes" id="UP000245609">
    <property type="component" value="Unassembled WGS sequence"/>
</dbReference>
<evidence type="ECO:0000256" key="4">
    <source>
        <dbReference type="PIRSR" id="PIRSR000429-1"/>
    </source>
</evidence>
<evidence type="ECO:0000256" key="2">
    <source>
        <dbReference type="ARBA" id="ARBA00022679"/>
    </source>
</evidence>